<sequence>MALILTEEEVMLRDSAAGLLAEKAGVPQLRALRDAGDELGFSREVWREIAELGWPGIPVPEAYGGLGYGYTGLGLVLEQAGRQLSPTPLQSAVLVGATAINELGTEAQKQALLPAVAAGEILVSLALQEGPHHAPEHTALVATAAADGFTLNGSKCLVLDGLAADHFVVIARTAGAAGETEGLTALLVPAGVPGLTVERRSLVDSRGVAALRFINVAVGADAVMGEAGAAWPGLSRTLDIANVGLASELLGLATRAFELTVAYLKERKQFGKVIGSFQGLQHRAAELFAELELARSIVLQALQAIDANDPDLPKLASAAKAKLCEVAQRATNEGIQMHGGIGMTDEYDIGLYIKRARVVQHCFGDYNYHLDRFARLSGF</sequence>
<evidence type="ECO:0000256" key="6">
    <source>
        <dbReference type="RuleBase" id="RU362125"/>
    </source>
</evidence>
<name>A0A2N5Y6B4_9GAMM</name>
<dbReference type="Pfam" id="PF00441">
    <property type="entry name" value="Acyl-CoA_dh_1"/>
    <property type="match status" value="1"/>
</dbReference>
<evidence type="ECO:0000256" key="3">
    <source>
        <dbReference type="ARBA" id="ARBA00022630"/>
    </source>
</evidence>
<feature type="domain" description="Acyl-CoA dehydrogenase/oxidase C-terminal" evidence="7">
    <location>
        <begin position="236"/>
        <end position="375"/>
    </location>
</feature>
<dbReference type="InterPro" id="IPR006091">
    <property type="entry name" value="Acyl-CoA_Oxase/DH_mid-dom"/>
</dbReference>
<organism evidence="10 11">
    <name type="scientific">Kineobactrum sediminis</name>
    <dbReference type="NCBI Taxonomy" id="1905677"/>
    <lineage>
        <taxon>Bacteria</taxon>
        <taxon>Pseudomonadati</taxon>
        <taxon>Pseudomonadota</taxon>
        <taxon>Gammaproteobacteria</taxon>
        <taxon>Cellvibrionales</taxon>
        <taxon>Halieaceae</taxon>
        <taxon>Kineobactrum</taxon>
    </lineage>
</organism>
<feature type="domain" description="Acyl-CoA oxidase/dehydrogenase middle" evidence="8">
    <location>
        <begin position="142"/>
        <end position="201"/>
    </location>
</feature>
<dbReference type="PANTHER" id="PTHR43884:SF20">
    <property type="entry name" value="ACYL-COA DEHYDROGENASE FADE28"/>
    <property type="match status" value="1"/>
</dbReference>
<dbReference type="GO" id="GO:0003995">
    <property type="term" value="F:acyl-CoA dehydrogenase activity"/>
    <property type="evidence" value="ECO:0007669"/>
    <property type="project" value="TreeGrafter"/>
</dbReference>
<evidence type="ECO:0000259" key="7">
    <source>
        <dbReference type="Pfam" id="PF00441"/>
    </source>
</evidence>
<dbReference type="SUPFAM" id="SSF47203">
    <property type="entry name" value="Acyl-CoA dehydrogenase C-terminal domain-like"/>
    <property type="match status" value="1"/>
</dbReference>
<dbReference type="GO" id="GO:0050660">
    <property type="term" value="F:flavin adenine dinucleotide binding"/>
    <property type="evidence" value="ECO:0007669"/>
    <property type="project" value="InterPro"/>
</dbReference>
<keyword evidence="5 6" id="KW-0560">Oxidoreductase</keyword>
<dbReference type="SUPFAM" id="SSF56645">
    <property type="entry name" value="Acyl-CoA dehydrogenase NM domain-like"/>
    <property type="match status" value="1"/>
</dbReference>
<evidence type="ECO:0000313" key="10">
    <source>
        <dbReference type="EMBL" id="PLW83940.1"/>
    </source>
</evidence>
<evidence type="ECO:0000256" key="1">
    <source>
        <dbReference type="ARBA" id="ARBA00001974"/>
    </source>
</evidence>
<accession>A0A2N5Y6B4</accession>
<evidence type="ECO:0000259" key="8">
    <source>
        <dbReference type="Pfam" id="PF02770"/>
    </source>
</evidence>
<dbReference type="Gene3D" id="2.40.110.10">
    <property type="entry name" value="Butyryl-CoA Dehydrogenase, subunit A, domain 2"/>
    <property type="match status" value="1"/>
</dbReference>
<evidence type="ECO:0000313" key="11">
    <source>
        <dbReference type="Proteomes" id="UP000234845"/>
    </source>
</evidence>
<keyword evidence="4 6" id="KW-0274">FAD</keyword>
<evidence type="ECO:0000256" key="4">
    <source>
        <dbReference type="ARBA" id="ARBA00022827"/>
    </source>
</evidence>
<keyword evidence="3 6" id="KW-0285">Flavoprotein</keyword>
<dbReference type="InterPro" id="IPR013786">
    <property type="entry name" value="AcylCoA_DH/ox_N"/>
</dbReference>
<comment type="cofactor">
    <cofactor evidence="1 6">
        <name>FAD</name>
        <dbReference type="ChEBI" id="CHEBI:57692"/>
    </cofactor>
</comment>
<keyword evidence="11" id="KW-1185">Reference proteome</keyword>
<dbReference type="InterPro" id="IPR009075">
    <property type="entry name" value="AcylCo_DH/oxidase_C"/>
</dbReference>
<dbReference type="InterPro" id="IPR046373">
    <property type="entry name" value="Acyl-CoA_Oxase/DH_mid-dom_sf"/>
</dbReference>
<dbReference type="AlphaFoldDB" id="A0A2N5Y6B4"/>
<protein>
    <submittedName>
        <fullName evidence="10">Acyl-CoA dehydrogenase</fullName>
    </submittedName>
</protein>
<dbReference type="InterPro" id="IPR009100">
    <property type="entry name" value="AcylCoA_DH/oxidase_NM_dom_sf"/>
</dbReference>
<dbReference type="OrthoDB" id="7053515at2"/>
<comment type="similarity">
    <text evidence="2 6">Belongs to the acyl-CoA dehydrogenase family.</text>
</comment>
<dbReference type="Pfam" id="PF02770">
    <property type="entry name" value="Acyl-CoA_dh_M"/>
    <property type="match status" value="1"/>
</dbReference>
<dbReference type="InterPro" id="IPR037069">
    <property type="entry name" value="AcylCoA_DH/ox_N_sf"/>
</dbReference>
<proteinExistence type="inferred from homology"/>
<dbReference type="Gene3D" id="1.10.540.10">
    <property type="entry name" value="Acyl-CoA dehydrogenase/oxidase, N-terminal domain"/>
    <property type="match status" value="1"/>
</dbReference>
<evidence type="ECO:0000256" key="2">
    <source>
        <dbReference type="ARBA" id="ARBA00009347"/>
    </source>
</evidence>
<dbReference type="InterPro" id="IPR036250">
    <property type="entry name" value="AcylCo_DH-like_C"/>
</dbReference>
<dbReference type="Pfam" id="PF02771">
    <property type="entry name" value="Acyl-CoA_dh_N"/>
    <property type="match status" value="1"/>
</dbReference>
<feature type="domain" description="Acyl-CoA dehydrogenase/oxidase N-terminal" evidence="9">
    <location>
        <begin position="6"/>
        <end position="120"/>
    </location>
</feature>
<dbReference type="CDD" id="cd00567">
    <property type="entry name" value="ACAD"/>
    <property type="match status" value="1"/>
</dbReference>
<reference evidence="11" key="1">
    <citation type="submission" date="2017-11" db="EMBL/GenBank/DDBJ databases">
        <title>The draft genome sequence of Chromatocurvus sp. F02.</title>
        <authorList>
            <person name="Du Z.-J."/>
            <person name="Chang Y.-Q."/>
        </authorList>
    </citation>
    <scope>NUCLEOTIDE SEQUENCE [LARGE SCALE GENOMIC DNA]</scope>
    <source>
        <strain evidence="11">F02</strain>
    </source>
</reference>
<dbReference type="Proteomes" id="UP000234845">
    <property type="component" value="Unassembled WGS sequence"/>
</dbReference>
<dbReference type="RefSeq" id="WP_101519577.1">
    <property type="nucleotide sequence ID" value="NZ_PKLZ01000001.1"/>
</dbReference>
<comment type="caution">
    <text evidence="10">The sequence shown here is derived from an EMBL/GenBank/DDBJ whole genome shotgun (WGS) entry which is preliminary data.</text>
</comment>
<dbReference type="Gene3D" id="1.20.140.10">
    <property type="entry name" value="Butyryl-CoA Dehydrogenase, subunit A, domain 3"/>
    <property type="match status" value="1"/>
</dbReference>
<evidence type="ECO:0000256" key="5">
    <source>
        <dbReference type="ARBA" id="ARBA00023002"/>
    </source>
</evidence>
<evidence type="ECO:0000259" key="9">
    <source>
        <dbReference type="Pfam" id="PF02771"/>
    </source>
</evidence>
<dbReference type="PANTHER" id="PTHR43884">
    <property type="entry name" value="ACYL-COA DEHYDROGENASE"/>
    <property type="match status" value="1"/>
</dbReference>
<gene>
    <name evidence="10" type="ORF">CWI75_00850</name>
</gene>
<dbReference type="EMBL" id="PKLZ01000001">
    <property type="protein sequence ID" value="PLW83940.1"/>
    <property type="molecule type" value="Genomic_DNA"/>
</dbReference>